<dbReference type="AlphaFoldDB" id="F7ZKN0"/>
<dbReference type="InterPro" id="IPR003836">
    <property type="entry name" value="Glucokinase"/>
</dbReference>
<dbReference type="Proteomes" id="UP000001353">
    <property type="component" value="Chromosome"/>
</dbReference>
<evidence type="ECO:0000256" key="2">
    <source>
        <dbReference type="ARBA" id="ARBA00022777"/>
    </source>
</evidence>
<name>F7ZKN0_ROSLO</name>
<dbReference type="HOGENOM" id="CLU_042582_1_0_5"/>
<comment type="similarity">
    <text evidence="3">Belongs to the bacterial glucokinase family.</text>
</comment>
<dbReference type="SUPFAM" id="SSF53067">
    <property type="entry name" value="Actin-like ATPase domain"/>
    <property type="match status" value="1"/>
</dbReference>
<sequence>MPHPSQKYSLVADIGGTNTRVALCDGVDVLNPTIRRYRNAENDGFTSVLAQYLAAEGNVRPKAVCVAIAGPVNGGKGRLTNLDWDMDAEEIAKATGAAHVALLNDLQAQGYALDQLASDDLACVRQGSATAKGNARLVVNLGTGFNASPVFMTQAGAYVATSESGHANMPIRTDQDLRLCAFIEEHHGFAAIDDILSGRGLERVFAFVAHEAGESRVLNSAAIMSACVDDSDDLAVETVQYFVRLTAMVIANLALVQLPFGGIYLVGGLSGAIAPFMKDANFEAAFLDKGRFADFMTDFGIYVVQDDYAALKGNAAYLNGVLQG</sequence>
<evidence type="ECO:0000313" key="4">
    <source>
        <dbReference type="EMBL" id="AEI92696.1"/>
    </source>
</evidence>
<dbReference type="GO" id="GO:0005524">
    <property type="term" value="F:ATP binding"/>
    <property type="evidence" value="ECO:0007669"/>
    <property type="project" value="InterPro"/>
</dbReference>
<dbReference type="KEGG" id="rli:RLO149_c006680"/>
<gene>
    <name evidence="4" type="primary">glk</name>
    <name evidence="4" type="ordered locus">RLO149_c006680</name>
</gene>
<dbReference type="eggNOG" id="COG0837">
    <property type="taxonomic scope" value="Bacteria"/>
</dbReference>
<dbReference type="STRING" id="391595.RLO149_c006680"/>
<evidence type="ECO:0000313" key="5">
    <source>
        <dbReference type="Proteomes" id="UP000001353"/>
    </source>
</evidence>
<dbReference type="GO" id="GO:0006096">
    <property type="term" value="P:glycolytic process"/>
    <property type="evidence" value="ECO:0007669"/>
    <property type="project" value="InterPro"/>
</dbReference>
<dbReference type="CDD" id="cd24008">
    <property type="entry name" value="ASKHA_NBD_GLK"/>
    <property type="match status" value="1"/>
</dbReference>
<accession>F7ZKN0</accession>
<dbReference type="GO" id="GO:0005536">
    <property type="term" value="F:D-glucose binding"/>
    <property type="evidence" value="ECO:0007669"/>
    <property type="project" value="InterPro"/>
</dbReference>
<keyword evidence="1 4" id="KW-0808">Transferase</keyword>
<dbReference type="Pfam" id="PF02685">
    <property type="entry name" value="Glucokinase"/>
    <property type="match status" value="1"/>
</dbReference>
<dbReference type="PANTHER" id="PTHR47690:SF1">
    <property type="entry name" value="GLUCOKINASE"/>
    <property type="match status" value="1"/>
</dbReference>
<proteinExistence type="inferred from homology"/>
<dbReference type="PANTHER" id="PTHR47690">
    <property type="entry name" value="GLUCOKINASE"/>
    <property type="match status" value="1"/>
</dbReference>
<dbReference type="GO" id="GO:0005829">
    <property type="term" value="C:cytosol"/>
    <property type="evidence" value="ECO:0007669"/>
    <property type="project" value="TreeGrafter"/>
</dbReference>
<keyword evidence="2" id="KW-0418">Kinase</keyword>
<dbReference type="InterPro" id="IPR050201">
    <property type="entry name" value="Bacterial_glucokinase"/>
</dbReference>
<dbReference type="Gene3D" id="3.40.367.20">
    <property type="match status" value="1"/>
</dbReference>
<dbReference type="EMBL" id="CP002623">
    <property type="protein sequence ID" value="AEI92696.1"/>
    <property type="molecule type" value="Genomic_DNA"/>
</dbReference>
<dbReference type="InterPro" id="IPR043129">
    <property type="entry name" value="ATPase_NBD"/>
</dbReference>
<reference evidence="4 5" key="1">
    <citation type="journal article" date="2011" name="BMC Genomics">
        <title>Comparative genome analysis and genome-guided physiological analysis of Roseobacter litoralis.</title>
        <authorList>
            <person name="Kalhoefer D."/>
            <person name="Thole S."/>
            <person name="Voget S."/>
            <person name="Lehmann R."/>
            <person name="Liesegang H."/>
            <person name="Wollher A."/>
            <person name="Daniel R."/>
            <person name="Simon M."/>
            <person name="Brinkhoff T."/>
        </authorList>
    </citation>
    <scope>NUCLEOTIDE SEQUENCE [LARGE SCALE GENOMIC DNA]</scope>
    <source>
        <strain evidence="5">ATCC 49566 / DSM 6996 / JCM 21268 / NBRC 15278 / OCh 149</strain>
    </source>
</reference>
<dbReference type="EC" id="2.7.1.2" evidence="4"/>
<dbReference type="RefSeq" id="WP_013960637.1">
    <property type="nucleotide sequence ID" value="NC_015730.1"/>
</dbReference>
<protein>
    <submittedName>
        <fullName evidence="4">Glucokinase Glk</fullName>
        <ecNumber evidence="4">2.7.1.2</ecNumber>
    </submittedName>
</protein>
<evidence type="ECO:0000256" key="1">
    <source>
        <dbReference type="ARBA" id="ARBA00022679"/>
    </source>
</evidence>
<keyword evidence="5" id="KW-1185">Reference proteome</keyword>
<organism evidence="4 5">
    <name type="scientific">Roseobacter litoralis (strain ATCC 49566 / DSM 6996 / JCM 21268 / NBRC 15278 / OCh 149)</name>
    <dbReference type="NCBI Taxonomy" id="391595"/>
    <lineage>
        <taxon>Bacteria</taxon>
        <taxon>Pseudomonadati</taxon>
        <taxon>Pseudomonadota</taxon>
        <taxon>Alphaproteobacteria</taxon>
        <taxon>Rhodobacterales</taxon>
        <taxon>Roseobacteraceae</taxon>
        <taxon>Roseobacter</taxon>
    </lineage>
</organism>
<evidence type="ECO:0000256" key="3">
    <source>
        <dbReference type="RuleBase" id="RU004046"/>
    </source>
</evidence>
<dbReference type="GO" id="GO:0004340">
    <property type="term" value="F:glucokinase activity"/>
    <property type="evidence" value="ECO:0007669"/>
    <property type="project" value="UniProtKB-EC"/>
</dbReference>
<dbReference type="Gene3D" id="3.30.420.40">
    <property type="match status" value="1"/>
</dbReference>